<dbReference type="GO" id="GO:0005975">
    <property type="term" value="P:carbohydrate metabolic process"/>
    <property type="evidence" value="ECO:0007669"/>
    <property type="project" value="InterPro"/>
</dbReference>
<dbReference type="Pfam" id="PF07944">
    <property type="entry name" value="Beta-AFase-like_GH127_cat"/>
    <property type="match status" value="1"/>
</dbReference>
<feature type="chain" id="PRO_5041441164" evidence="1">
    <location>
        <begin position="24"/>
        <end position="841"/>
    </location>
</feature>
<dbReference type="SUPFAM" id="SSF48208">
    <property type="entry name" value="Six-hairpin glycosidases"/>
    <property type="match status" value="1"/>
</dbReference>
<keyword evidence="6" id="KW-0378">Hydrolase</keyword>
<sequence length="841" mass="95251">MKPLKPIVFMSALWMSASLSVQAQSQIYPNHFDLQDVQLLDGPMKSAMEINFNTLLAYDVDRLLTPFIRQAGLHEGRYADWQKKHPNFKNWGGDGFDLSGHIGGHYLSALAMAYAACQDAATKERLQSRLLYMIDVLKDCQNSFDQNTTGLYGFIGGQPINEDWEKLYQGDISGIWQHRGWVPFYCEHKVMAGLRDAYLYAHNQDAKLMLKKMADWCTQLIAKVSDADMQKMLTIEHGGINESMADCYAIFKDTRYLEAAKKYSQREMLEGLQSLNATFLDNRHANTQVPKYIGFERIVEEDPAALQYATAASNFWQDVAHHRTVCIGGNSISEHFLSKTNSNRYIDNLEGPESCNTNNMLKLSEMLSDRTHDAGYADFYEYAMWNHILSTQDPQTGGYVYFTTLRPQGYRIYSVPNQGMWCCVGTGMENHSKYGHFVYTHDGDRTLYVNLFTASKLDGKKFKLTQQTNYPYEPKTTITIEKSGRYAIAIRRPWWTTSDYRIQVNGQTQQLNIPSAGTSAYATLERKWKKGDVITVDIPMTLRQEACPNYEDYIAFEYGPILLGAQTTSQNEAEARATGLQVEKLQNEYAGDGRMDHSPGAVGSSKSLISAPMLIGERSEVLRRVKTLDLSKLTFTVDVSRTDSLIGNYAWKSLTLKPFYSIHHSRYMCYWYQQTLGNYAKSDIAMHEAARQALDARTIDFVATGEQQSEAGHEYKYSDDSNRGNWHGETYRDAQPNGYIQYALYNKDKQKDGLSLLCRFATSDRGRMATLTVDGVKIADIKIPSHVEGAEGIFFNVEYPIPANLLVDAKGKVKEKVAVKLTASSSTPCPGFYYLRLLKSN</sequence>
<dbReference type="InterPro" id="IPR049046">
    <property type="entry name" value="Beta-AFase-like_GH127_middle"/>
</dbReference>
<feature type="domain" description="Glycoside hydrolase GH146 substrate-binding" evidence="4">
    <location>
        <begin position="693"/>
        <end position="838"/>
    </location>
</feature>
<dbReference type="Proteomes" id="UP000887043">
    <property type="component" value="Unassembled WGS sequence"/>
</dbReference>
<dbReference type="InterPro" id="IPR032275">
    <property type="entry name" value="DUF4986"/>
</dbReference>
<dbReference type="InterPro" id="IPR012878">
    <property type="entry name" value="Beta-AFase-like_GH127_cat"/>
</dbReference>
<protein>
    <submittedName>
        <fullName evidence="6">Glycosyl hydrolase</fullName>
    </submittedName>
</protein>
<dbReference type="Pfam" id="PF16375">
    <property type="entry name" value="DUF4986"/>
    <property type="match status" value="1"/>
</dbReference>
<feature type="signal peptide" evidence="1">
    <location>
        <begin position="1"/>
        <end position="23"/>
    </location>
</feature>
<feature type="domain" description="Non-reducing end beta-L-arabinofuranosidase-like GH127 middle" evidence="5">
    <location>
        <begin position="446"/>
        <end position="540"/>
    </location>
</feature>
<dbReference type="InterPro" id="IPR008928">
    <property type="entry name" value="6-hairpin_glycosidase_sf"/>
</dbReference>
<accession>A0AA37MLX7</accession>
<dbReference type="PANTHER" id="PTHR31151">
    <property type="entry name" value="PROLINE-TRNA LIGASE (DUF1680)"/>
    <property type="match status" value="1"/>
</dbReference>
<evidence type="ECO:0000259" key="5">
    <source>
        <dbReference type="Pfam" id="PF20736"/>
    </source>
</evidence>
<dbReference type="EMBL" id="BPTR01000001">
    <property type="protein sequence ID" value="GJG28254.1"/>
    <property type="molecule type" value="Genomic_DNA"/>
</dbReference>
<feature type="domain" description="DUF4986" evidence="3">
    <location>
        <begin position="583"/>
        <end position="671"/>
    </location>
</feature>
<feature type="domain" description="Non-reducing end beta-L-arabinofuranosidase-like GH127 catalytic" evidence="2">
    <location>
        <begin position="36"/>
        <end position="435"/>
    </location>
</feature>
<dbReference type="GO" id="GO:0016787">
    <property type="term" value="F:hydrolase activity"/>
    <property type="evidence" value="ECO:0007669"/>
    <property type="project" value="UniProtKB-KW"/>
</dbReference>
<dbReference type="AlphaFoldDB" id="A0AA37MLX7"/>
<dbReference type="Pfam" id="PF20736">
    <property type="entry name" value="Glyco_hydro127M"/>
    <property type="match status" value="1"/>
</dbReference>
<keyword evidence="1" id="KW-0732">Signal</keyword>
<dbReference type="InterPro" id="IPR046544">
    <property type="entry name" value="GH146_SB_dom"/>
</dbReference>
<dbReference type="Pfam" id="PF20620">
    <property type="entry name" value="DUF6805"/>
    <property type="match status" value="1"/>
</dbReference>
<reference evidence="6" key="1">
    <citation type="submission" date="2021-08" db="EMBL/GenBank/DDBJ databases">
        <title>Prevotella lacticifex sp. nov., isolated from rumen of cow.</title>
        <authorList>
            <person name="Shinkai T."/>
            <person name="Ikeyama N."/>
            <person name="Kumagai M."/>
            <person name="Ohmori H."/>
            <person name="Sakamoto M."/>
            <person name="Ohkuma M."/>
            <person name="Mitsumori M."/>
        </authorList>
    </citation>
    <scope>NUCLEOTIDE SEQUENCE</scope>
    <source>
        <strain evidence="6">DSM 11371</strain>
    </source>
</reference>
<organism evidence="6 7">
    <name type="scientific">Segatella bryantii</name>
    <name type="common">Prevotella bryantii</name>
    <dbReference type="NCBI Taxonomy" id="77095"/>
    <lineage>
        <taxon>Bacteria</taxon>
        <taxon>Pseudomonadati</taxon>
        <taxon>Bacteroidota</taxon>
        <taxon>Bacteroidia</taxon>
        <taxon>Bacteroidales</taxon>
        <taxon>Prevotellaceae</taxon>
        <taxon>Segatella</taxon>
    </lineage>
</organism>
<evidence type="ECO:0000313" key="6">
    <source>
        <dbReference type="EMBL" id="GJG28254.1"/>
    </source>
</evidence>
<dbReference type="PANTHER" id="PTHR31151:SF0">
    <property type="entry name" value="PROLINE-TRNA LIGASE (DUF1680)"/>
    <property type="match status" value="1"/>
</dbReference>
<evidence type="ECO:0000259" key="2">
    <source>
        <dbReference type="Pfam" id="PF07944"/>
    </source>
</evidence>
<evidence type="ECO:0000259" key="4">
    <source>
        <dbReference type="Pfam" id="PF20620"/>
    </source>
</evidence>
<comment type="caution">
    <text evidence="6">The sequence shown here is derived from an EMBL/GenBank/DDBJ whole genome shotgun (WGS) entry which is preliminary data.</text>
</comment>
<evidence type="ECO:0000256" key="1">
    <source>
        <dbReference type="SAM" id="SignalP"/>
    </source>
</evidence>
<name>A0AA37MLX7_SEGBR</name>
<gene>
    <name evidence="6" type="ORF">PRRU23_19540</name>
</gene>
<evidence type="ECO:0000259" key="3">
    <source>
        <dbReference type="Pfam" id="PF16375"/>
    </source>
</evidence>
<proteinExistence type="predicted"/>
<evidence type="ECO:0000313" key="7">
    <source>
        <dbReference type="Proteomes" id="UP000887043"/>
    </source>
</evidence>
<dbReference type="RefSeq" id="WP_143067195.1">
    <property type="nucleotide sequence ID" value="NZ_BPTR01000001.1"/>
</dbReference>